<organism evidence="2 3">
    <name type="scientific">Exophiala spinifera</name>
    <dbReference type="NCBI Taxonomy" id="91928"/>
    <lineage>
        <taxon>Eukaryota</taxon>
        <taxon>Fungi</taxon>
        <taxon>Dikarya</taxon>
        <taxon>Ascomycota</taxon>
        <taxon>Pezizomycotina</taxon>
        <taxon>Eurotiomycetes</taxon>
        <taxon>Chaetothyriomycetidae</taxon>
        <taxon>Chaetothyriales</taxon>
        <taxon>Herpotrichiellaceae</taxon>
        <taxon>Exophiala</taxon>
    </lineage>
</organism>
<dbReference type="HOGENOM" id="CLU_1142611_0_0_1"/>
<protein>
    <submittedName>
        <fullName evidence="2">Uncharacterized protein</fullName>
    </submittedName>
</protein>
<sequence length="243" mass="27833">MAHRGHRWVPYRTMRPERSDNNGTVFNAGQPYQTQHYMDEESHFSPGPSSQQGRLSDDQYINWHHEAILGMQEPRNDYLADRESLRYDERSPHHYELLLARERDRAQQLEIMLLRRELEDQRQQQQMRGAMSISVTSMLPVNIITTHHTDLKSNIAVLPWVAKAVAAAVTIVAAIIADVDVDVDVDITSDADTDTAVDQDVDLDHKVAMDMSMSKRAVEPGTKDGWPTQSSSTRQRDRRCQNI</sequence>
<feature type="region of interest" description="Disordered" evidence="1">
    <location>
        <begin position="213"/>
        <end position="243"/>
    </location>
</feature>
<reference evidence="2 3" key="1">
    <citation type="submission" date="2015-01" db="EMBL/GenBank/DDBJ databases">
        <title>The Genome Sequence of Exophiala spinifera CBS89968.</title>
        <authorList>
            <consortium name="The Broad Institute Genomics Platform"/>
            <person name="Cuomo C."/>
            <person name="de Hoog S."/>
            <person name="Gorbushina A."/>
            <person name="Stielow B."/>
            <person name="Teixiera M."/>
            <person name="Abouelleil A."/>
            <person name="Chapman S.B."/>
            <person name="Priest M."/>
            <person name="Young S.K."/>
            <person name="Wortman J."/>
            <person name="Nusbaum C."/>
            <person name="Birren B."/>
        </authorList>
    </citation>
    <scope>NUCLEOTIDE SEQUENCE [LARGE SCALE GENOMIC DNA]</scope>
    <source>
        <strain evidence="2 3">CBS 89968</strain>
    </source>
</reference>
<accession>A0A0D2AU19</accession>
<evidence type="ECO:0000256" key="1">
    <source>
        <dbReference type="SAM" id="MobiDB-lite"/>
    </source>
</evidence>
<name>A0A0D2AU19_9EURO</name>
<evidence type="ECO:0000313" key="3">
    <source>
        <dbReference type="Proteomes" id="UP000053328"/>
    </source>
</evidence>
<feature type="region of interest" description="Disordered" evidence="1">
    <location>
        <begin position="1"/>
        <end position="24"/>
    </location>
</feature>
<dbReference type="VEuPathDB" id="FungiDB:PV08_11741"/>
<dbReference type="RefSeq" id="XP_016230181.1">
    <property type="nucleotide sequence ID" value="XM_016386049.1"/>
</dbReference>
<keyword evidence="3" id="KW-1185">Reference proteome</keyword>
<dbReference type="AlphaFoldDB" id="A0A0D2AU19"/>
<evidence type="ECO:0000313" key="2">
    <source>
        <dbReference type="EMBL" id="KIW09965.1"/>
    </source>
</evidence>
<dbReference type="GeneID" id="27338824"/>
<feature type="compositionally biased region" description="Basic and acidic residues" evidence="1">
    <location>
        <begin position="234"/>
        <end position="243"/>
    </location>
</feature>
<proteinExistence type="predicted"/>
<dbReference type="Proteomes" id="UP000053328">
    <property type="component" value="Unassembled WGS sequence"/>
</dbReference>
<dbReference type="EMBL" id="KN847501">
    <property type="protein sequence ID" value="KIW09965.1"/>
    <property type="molecule type" value="Genomic_DNA"/>
</dbReference>
<gene>
    <name evidence="2" type="ORF">PV08_11741</name>
</gene>